<dbReference type="InterPro" id="IPR003594">
    <property type="entry name" value="HATPase_dom"/>
</dbReference>
<dbReference type="SMART" id="SM00065">
    <property type="entry name" value="GAF"/>
    <property type="match status" value="1"/>
</dbReference>
<dbReference type="Pfam" id="PF00989">
    <property type="entry name" value="PAS"/>
    <property type="match status" value="1"/>
</dbReference>
<reference evidence="12" key="1">
    <citation type="journal article" date="2019" name="Int. J. Syst. Evol. Microbiol.">
        <title>The Global Catalogue of Microorganisms (GCM) 10K type strain sequencing project: providing services to taxonomists for standard genome sequencing and annotation.</title>
        <authorList>
            <consortium name="The Broad Institute Genomics Platform"/>
            <consortium name="The Broad Institute Genome Sequencing Center for Infectious Disease"/>
            <person name="Wu L."/>
            <person name="Ma J."/>
        </authorList>
    </citation>
    <scope>NUCLEOTIDE SEQUENCE [LARGE SCALE GENOMIC DNA]</scope>
    <source>
        <strain evidence="12">DT28</strain>
    </source>
</reference>
<name>A0ABV9JN80_9GAMM</name>
<dbReference type="SUPFAM" id="SSF55785">
    <property type="entry name" value="PYP-like sensor domain (PAS domain)"/>
    <property type="match status" value="5"/>
</dbReference>
<dbReference type="Pfam" id="PF08448">
    <property type="entry name" value="PAS_4"/>
    <property type="match status" value="1"/>
</dbReference>
<organism evidence="11 12">
    <name type="scientific">Rheinheimera marina</name>
    <dbReference type="NCBI Taxonomy" id="1774958"/>
    <lineage>
        <taxon>Bacteria</taxon>
        <taxon>Pseudomonadati</taxon>
        <taxon>Pseudomonadota</taxon>
        <taxon>Gammaproteobacteria</taxon>
        <taxon>Chromatiales</taxon>
        <taxon>Chromatiaceae</taxon>
        <taxon>Rheinheimera</taxon>
    </lineage>
</organism>
<evidence type="ECO:0000256" key="2">
    <source>
        <dbReference type="ARBA" id="ARBA00012438"/>
    </source>
</evidence>
<dbReference type="SUPFAM" id="SSF52172">
    <property type="entry name" value="CheY-like"/>
    <property type="match status" value="2"/>
</dbReference>
<feature type="domain" description="Response regulatory" evidence="8">
    <location>
        <begin position="1043"/>
        <end position="1157"/>
    </location>
</feature>
<dbReference type="InterPro" id="IPR000700">
    <property type="entry name" value="PAS-assoc_C"/>
</dbReference>
<dbReference type="SMART" id="SM00086">
    <property type="entry name" value="PAC"/>
    <property type="match status" value="5"/>
</dbReference>
<keyword evidence="4" id="KW-0808">Transferase</keyword>
<feature type="modified residue" description="4-aspartylphosphate" evidence="6">
    <location>
        <position position="1092"/>
    </location>
</feature>
<dbReference type="InterPro" id="IPR001789">
    <property type="entry name" value="Sig_transdc_resp-reg_receiver"/>
</dbReference>
<dbReference type="NCBIfam" id="TIGR00229">
    <property type="entry name" value="sensory_box"/>
    <property type="match status" value="5"/>
</dbReference>
<sequence>MRASLPPNEEQRLLRLKALNILDSDPEQSFDDLVQLAASICGTSSALIGFIDEHRQWYKAKVGVESSEVARELSFCSHALLQPNSLTYVSDARTDSRFADNPAVTSEQGLRLYAGVPLLLEQHYAVGTLCVFDSEAKPLSPAQLSALQRLANQVVHLLSARLLAHQAELQRRTLETITNNVPILISQLDQHYRYQFCNDKYRDWWDLDPKSLIGKTPAELFGHEKFAEIKGRMDAALAGEIQKFIVQMDDERILQVSYVPHRDQHQTIAGFFVVGTDITNEQQQAELIKADRNRFESIIDSTGVGTWAWNLQTGISQLNPRWAQMLGYTLSELEPMTYQTWLSLVHPDDLADTEQRLQAHFRGEQPYYDSIYRMRHRKGHWVWVHAKGQVKQWEEDGSPLLMYGVNTDITDSFQAEKELAQTKALLQAVIDSSTEAALIATNLEGEIWLFNTGAERMLGYSAAEVLGKTPARFHKNSEIQYRQRQIRQLYGVEVSDFDSFVFTARQQGSETLQWTYLCKTGEEKQVRISVSSICDPDGSPQGYLGVAIDISQLEQLNQALLSSEQRYRSMVDNLPGAMYRCKNDDYWTMLFISDEVSQLTGFQAHQFVLNKELNFATLYHPEDVVRVNSAVQQALLQQQRFSVEYRLKHKDGSWRWVQELGQGVFDRQGELLFIDGFIWDVTSQHEAMQALSDSEQKLSSLYQLAPVAIVLHSLSDGSFIEANPAFFRLYQADSDAKSMLDFQELIQSHYEHWQQDLLQDRRFGPVETELLTKTGQTIPITLSSVLMDTATGKQQIWTLLQDMTEQRRIEQLKNQFVSTVSHELRTPLTSISGSLGLISGGALGEVPQGMTAMLNIAKENSLRLSKLINDLLDIDKLIAGKMHFDMQLCDLPSLLNEALLSIEPYASKYQVHFTASQVEAGFILVDPLRFQQIMLNLMSNAAKFSPPGSTVLLQCSTQDQHCLIELLDQGPGIDPQFEQRIFQKFSQADSADSRRNEGSGLGLAIVKELTEHMHGEVNYRNRPEGGCCFYLSFPKASSLPQSRLLVVEPDSQVADYMMQLLKDQDYLLDWARTLSQAVKALEQHNYQAITLDLNLPDGHGSALFDALRKLELSTPVIIVNSEHQGEKVELSGGLATLDWLETPGATKVLLDKLQHQLFKRRSPKPKILHVEDDPHLSQILQVQLASVAWCQQAVSLKSAKRLLLSEPFDLVILDIGLPDGSGLELLPELASAHSEVPVIIWSAQELSHEQRKQVNAVLAKSRVDMETVLAQIKTLLNGRNDAKAP</sequence>
<comment type="caution">
    <text evidence="11">The sequence shown here is derived from an EMBL/GenBank/DDBJ whole genome shotgun (WGS) entry which is preliminary data.</text>
</comment>
<keyword evidence="5" id="KW-0418">Kinase</keyword>
<dbReference type="InterPro" id="IPR003661">
    <property type="entry name" value="HisK_dim/P_dom"/>
</dbReference>
<dbReference type="SMART" id="SM00387">
    <property type="entry name" value="HATPase_c"/>
    <property type="match status" value="1"/>
</dbReference>
<dbReference type="InterPro" id="IPR005467">
    <property type="entry name" value="His_kinase_dom"/>
</dbReference>
<dbReference type="Gene3D" id="3.30.450.40">
    <property type="match status" value="1"/>
</dbReference>
<feature type="domain" description="PAS" evidence="9">
    <location>
        <begin position="563"/>
        <end position="638"/>
    </location>
</feature>
<dbReference type="SUPFAM" id="SSF47384">
    <property type="entry name" value="Homodimeric domain of signal transducing histidine kinase"/>
    <property type="match status" value="1"/>
</dbReference>
<evidence type="ECO:0000259" key="8">
    <source>
        <dbReference type="PROSITE" id="PS50110"/>
    </source>
</evidence>
<dbReference type="Pfam" id="PF00072">
    <property type="entry name" value="Response_reg"/>
    <property type="match status" value="2"/>
</dbReference>
<evidence type="ECO:0000313" key="12">
    <source>
        <dbReference type="Proteomes" id="UP001595962"/>
    </source>
</evidence>
<dbReference type="InterPro" id="IPR013656">
    <property type="entry name" value="PAS_4"/>
</dbReference>
<dbReference type="Gene3D" id="3.40.50.2300">
    <property type="match status" value="2"/>
</dbReference>
<dbReference type="CDD" id="cd00082">
    <property type="entry name" value="HisKA"/>
    <property type="match status" value="1"/>
</dbReference>
<keyword evidence="3 6" id="KW-0597">Phosphoprotein</keyword>
<keyword evidence="12" id="KW-1185">Reference proteome</keyword>
<dbReference type="Pfam" id="PF01590">
    <property type="entry name" value="GAF"/>
    <property type="match status" value="1"/>
</dbReference>
<evidence type="ECO:0000259" key="10">
    <source>
        <dbReference type="PROSITE" id="PS50113"/>
    </source>
</evidence>
<dbReference type="RefSeq" id="WP_377334211.1">
    <property type="nucleotide sequence ID" value="NZ_JBHSGB010000010.1"/>
</dbReference>
<evidence type="ECO:0000256" key="5">
    <source>
        <dbReference type="ARBA" id="ARBA00022777"/>
    </source>
</evidence>
<dbReference type="InterPro" id="IPR029016">
    <property type="entry name" value="GAF-like_dom_sf"/>
</dbReference>
<dbReference type="Pfam" id="PF00512">
    <property type="entry name" value="HisKA"/>
    <property type="match status" value="1"/>
</dbReference>
<dbReference type="InterPro" id="IPR013767">
    <property type="entry name" value="PAS_fold"/>
</dbReference>
<dbReference type="SUPFAM" id="SSF55874">
    <property type="entry name" value="ATPase domain of HSP90 chaperone/DNA topoisomerase II/histidine kinase"/>
    <property type="match status" value="1"/>
</dbReference>
<dbReference type="InterPro" id="IPR004358">
    <property type="entry name" value="Sig_transdc_His_kin-like_C"/>
</dbReference>
<dbReference type="SMART" id="SM00388">
    <property type="entry name" value="HisKA"/>
    <property type="match status" value="1"/>
</dbReference>
<dbReference type="SMART" id="SM00448">
    <property type="entry name" value="REC"/>
    <property type="match status" value="2"/>
</dbReference>
<dbReference type="InterPro" id="IPR035965">
    <property type="entry name" value="PAS-like_dom_sf"/>
</dbReference>
<evidence type="ECO:0000259" key="7">
    <source>
        <dbReference type="PROSITE" id="PS50109"/>
    </source>
</evidence>
<dbReference type="SMART" id="SM00091">
    <property type="entry name" value="PAS"/>
    <property type="match status" value="5"/>
</dbReference>
<dbReference type="Proteomes" id="UP001595962">
    <property type="component" value="Unassembled WGS sequence"/>
</dbReference>
<dbReference type="InterPro" id="IPR000014">
    <property type="entry name" value="PAS"/>
</dbReference>
<dbReference type="Gene3D" id="3.30.565.10">
    <property type="entry name" value="Histidine kinase-like ATPase, C-terminal domain"/>
    <property type="match status" value="1"/>
</dbReference>
<dbReference type="PROSITE" id="PS50112">
    <property type="entry name" value="PAS"/>
    <property type="match status" value="3"/>
</dbReference>
<evidence type="ECO:0000256" key="3">
    <source>
        <dbReference type="ARBA" id="ARBA00022553"/>
    </source>
</evidence>
<dbReference type="PANTHER" id="PTHR43304:SF1">
    <property type="entry name" value="PAC DOMAIN-CONTAINING PROTEIN"/>
    <property type="match status" value="1"/>
</dbReference>
<evidence type="ECO:0000256" key="4">
    <source>
        <dbReference type="ARBA" id="ARBA00022679"/>
    </source>
</evidence>
<feature type="domain" description="PAS" evidence="9">
    <location>
        <begin position="422"/>
        <end position="469"/>
    </location>
</feature>
<dbReference type="InterPro" id="IPR003018">
    <property type="entry name" value="GAF"/>
</dbReference>
<proteinExistence type="predicted"/>
<dbReference type="SUPFAM" id="SSF55781">
    <property type="entry name" value="GAF domain-like"/>
    <property type="match status" value="1"/>
</dbReference>
<dbReference type="InterPro" id="IPR052162">
    <property type="entry name" value="Sensor_kinase/Photoreceptor"/>
</dbReference>
<dbReference type="InterPro" id="IPR001610">
    <property type="entry name" value="PAC"/>
</dbReference>
<evidence type="ECO:0000313" key="11">
    <source>
        <dbReference type="EMBL" id="MFC4655723.1"/>
    </source>
</evidence>
<dbReference type="InterPro" id="IPR013655">
    <property type="entry name" value="PAS_fold_3"/>
</dbReference>
<dbReference type="PROSITE" id="PS50109">
    <property type="entry name" value="HIS_KIN"/>
    <property type="match status" value="1"/>
</dbReference>
<dbReference type="PANTHER" id="PTHR43304">
    <property type="entry name" value="PHYTOCHROME-LIKE PROTEIN CPH1"/>
    <property type="match status" value="1"/>
</dbReference>
<dbReference type="CDD" id="cd00130">
    <property type="entry name" value="PAS"/>
    <property type="match status" value="4"/>
</dbReference>
<feature type="domain" description="PAS" evidence="9">
    <location>
        <begin position="291"/>
        <end position="364"/>
    </location>
</feature>
<feature type="domain" description="Histidine kinase" evidence="7">
    <location>
        <begin position="819"/>
        <end position="1037"/>
    </location>
</feature>
<dbReference type="Gene3D" id="3.30.450.20">
    <property type="entry name" value="PAS domain"/>
    <property type="match status" value="5"/>
</dbReference>
<dbReference type="PROSITE" id="PS50110">
    <property type="entry name" value="RESPONSE_REGULATORY"/>
    <property type="match status" value="2"/>
</dbReference>
<dbReference type="Pfam" id="PF02518">
    <property type="entry name" value="HATPase_c"/>
    <property type="match status" value="1"/>
</dbReference>
<dbReference type="Pfam" id="PF08447">
    <property type="entry name" value="PAS_3"/>
    <property type="match status" value="2"/>
</dbReference>
<dbReference type="EMBL" id="JBHSGB010000010">
    <property type="protein sequence ID" value="MFC4655723.1"/>
    <property type="molecule type" value="Genomic_DNA"/>
</dbReference>
<feature type="domain" description="PAC" evidence="10">
    <location>
        <begin position="510"/>
        <end position="562"/>
    </location>
</feature>
<accession>A0ABV9JN80</accession>
<evidence type="ECO:0000259" key="9">
    <source>
        <dbReference type="PROSITE" id="PS50112"/>
    </source>
</evidence>
<feature type="modified residue" description="4-aspartylphosphate" evidence="6">
    <location>
        <position position="1214"/>
    </location>
</feature>
<evidence type="ECO:0000256" key="6">
    <source>
        <dbReference type="PROSITE-ProRule" id="PRU00169"/>
    </source>
</evidence>
<dbReference type="Pfam" id="PF13426">
    <property type="entry name" value="PAS_9"/>
    <property type="match status" value="1"/>
</dbReference>
<dbReference type="PROSITE" id="PS50113">
    <property type="entry name" value="PAC"/>
    <property type="match status" value="3"/>
</dbReference>
<comment type="catalytic activity">
    <reaction evidence="1">
        <text>ATP + protein L-histidine = ADP + protein N-phospho-L-histidine.</text>
        <dbReference type="EC" id="2.7.13.3"/>
    </reaction>
</comment>
<dbReference type="Gene3D" id="1.10.287.130">
    <property type="match status" value="1"/>
</dbReference>
<dbReference type="EC" id="2.7.13.3" evidence="2"/>
<evidence type="ECO:0000256" key="1">
    <source>
        <dbReference type="ARBA" id="ARBA00000085"/>
    </source>
</evidence>
<dbReference type="InterPro" id="IPR011006">
    <property type="entry name" value="CheY-like_superfamily"/>
</dbReference>
<feature type="domain" description="PAC" evidence="10">
    <location>
        <begin position="641"/>
        <end position="693"/>
    </location>
</feature>
<dbReference type="InterPro" id="IPR036097">
    <property type="entry name" value="HisK_dim/P_sf"/>
</dbReference>
<feature type="domain" description="Response regulatory" evidence="8">
    <location>
        <begin position="1166"/>
        <end position="1275"/>
    </location>
</feature>
<dbReference type="InterPro" id="IPR036890">
    <property type="entry name" value="HATPase_C_sf"/>
</dbReference>
<protein>
    <recommendedName>
        <fullName evidence="2">histidine kinase</fullName>
        <ecNumber evidence="2">2.7.13.3</ecNumber>
    </recommendedName>
</protein>
<gene>
    <name evidence="11" type="ORF">ACFO3I_11960</name>
</gene>
<dbReference type="PRINTS" id="PR00344">
    <property type="entry name" value="BCTRLSENSOR"/>
</dbReference>
<feature type="domain" description="PAC" evidence="10">
    <location>
        <begin position="368"/>
        <end position="421"/>
    </location>
</feature>